<dbReference type="EMBL" id="AL138653">
    <property type="protein sequence ID" value="CAB85972.1"/>
    <property type="molecule type" value="Genomic_DNA"/>
</dbReference>
<dbReference type="AlphaFoldDB" id="Q9M1M7"/>
<sequence>MSKIVCEKRKCTHPRPMSPTRHYWRPPSALAPVRGNQFVVQRLRQPLVHFNLQPPPFPDFHMPDHVAAKIVNLVSEDDVDMLKAWIQSGPDGKAAVFSSETFSSVRIDKSPFFIHMAEESSSYHMFYTKCLTAKNPYALYLQSLVLAFHMFELQESIAILDVIKDVFPHAGLLYIMLHSCARSIPWEFYIQYKRRYYKFSEVDLFADKLMFHINEVCPRRQGTYKKTWEFEDYGECWSDHQNLNEYEGQWCNTSIYYYLSHEIVHIS</sequence>
<accession>Q9M1M7</accession>
<reference evidence="1" key="2">
    <citation type="submission" date="2000-02" db="EMBL/GenBank/DDBJ databases">
        <authorList>
            <person name="Rieger M."/>
            <person name="Mueller-Auer S."/>
            <person name="Zipp M."/>
            <person name="Schaefer M."/>
            <person name="Mewes H.W."/>
            <person name="Rudd S."/>
            <person name="Lemcke K."/>
            <person name="Mayer K.F.X."/>
            <person name="Quetier F."/>
            <person name="Salanoubat M."/>
        </authorList>
    </citation>
    <scope>NUCLEOTIDE SEQUENCE</scope>
</reference>
<gene>
    <name evidence="1" type="primary">T32A11_60</name>
</gene>
<dbReference type="PIR" id="T47307">
    <property type="entry name" value="T47307"/>
</dbReference>
<organism evidence="1">
    <name type="scientific">Arabidopsis thaliana</name>
    <name type="common">Mouse-ear cress</name>
    <dbReference type="NCBI Taxonomy" id="3702"/>
    <lineage>
        <taxon>Eukaryota</taxon>
        <taxon>Viridiplantae</taxon>
        <taxon>Streptophyta</taxon>
        <taxon>Embryophyta</taxon>
        <taxon>Tracheophyta</taxon>
        <taxon>Spermatophyta</taxon>
        <taxon>Magnoliopsida</taxon>
        <taxon>eudicotyledons</taxon>
        <taxon>Gunneridae</taxon>
        <taxon>Pentapetalae</taxon>
        <taxon>rosids</taxon>
        <taxon>malvids</taxon>
        <taxon>Brassicales</taxon>
        <taxon>Brassicaceae</taxon>
        <taxon>Camelineae</taxon>
        <taxon>Arabidopsis</taxon>
    </lineage>
</organism>
<reference key="1">
    <citation type="journal article" date="2000" name="Nature">
        <title>Sequence and analysis of chromosome 3 of the plant Arabidopsis thaliana.</title>
        <authorList>
            <consortium name="European Union Chromosome 3 Arabidopsis Sequencing Consortium"/>
            <consortium name="Institute for Genomic Research"/>
            <consortium name="Kazusa DNA Research Institute"/>
            <person name="Salanoubat M."/>
            <person name="Lemcke K."/>
            <person name="Rieger M."/>
            <person name="Ansorge W."/>
            <person name="Unseld M."/>
            <person name="Fartmann B."/>
            <person name="Valle G."/>
            <person name="Blocker H."/>
            <person name="Perez-Alonso M."/>
            <person name="Obermaier B."/>
            <person name="Delseny M."/>
            <person name="Boutry M."/>
            <person name="Grivell L.A."/>
            <person name="Mache R."/>
            <person name="Puigdomenech P."/>
            <person name="De Simone V."/>
            <person name="Choisne N."/>
            <person name="Artiguenave F."/>
            <person name="Robert C."/>
            <person name="Brottier P."/>
            <person name="Wincker P."/>
            <person name="Cattolico L."/>
            <person name="Weissenbach J."/>
            <person name="Saurin W."/>
            <person name="Quetier F."/>
            <person name="Schafer M."/>
            <person name="Muller-Auer S."/>
            <person name="Gabel C."/>
            <person name="Fuchs M."/>
            <person name="Benes V."/>
            <person name="Wurmbach E."/>
            <person name="Drzonek H."/>
            <person name="Erfle H."/>
            <person name="Jordan N."/>
            <person name="Bangert S."/>
            <person name="Wiedelmann R."/>
            <person name="Kranz H."/>
            <person name="Voss H."/>
            <person name="Holland R."/>
            <person name="Brandt P."/>
            <person name="Nyakatura G."/>
            <person name="Vezzi A."/>
            <person name="D'Angelo M."/>
            <person name="Pallavicini A."/>
            <person name="Toppo S."/>
            <person name="Simionati B."/>
            <person name="Conrad A."/>
            <person name="Hornischer K."/>
            <person name="Kauer G."/>
            <person name="Lohnert T.H."/>
            <person name="Nordsiek G."/>
            <person name="Reichelt J."/>
            <person name="Scharfe M."/>
            <person name="Schon O."/>
            <person name="Bargues M."/>
            <person name="Terol J."/>
            <person name="Climent J."/>
            <person name="Navarro P."/>
            <person name="Collado C."/>
            <person name="Perez-Perez A."/>
            <person name="Ottenwalder B."/>
            <person name="Duchemin D."/>
            <person name="Cooke R."/>
            <person name="Laudie M."/>
            <person name="Berger-Llauro C."/>
            <person name="Purnelle B."/>
            <person name="Masuy D."/>
            <person name="de Haan M."/>
            <person name="Maarse A.C."/>
            <person name="Alcaraz J.P."/>
            <person name="Cottet A."/>
            <person name="Casacuberta E."/>
            <person name="Monfort A."/>
            <person name="Argiriou A."/>
            <person name="flores M."/>
            <person name="Liguori R."/>
            <person name="Vitale D."/>
            <person name="Mannhaupt G."/>
            <person name="Haase D."/>
            <person name="Schoof H."/>
            <person name="Rudd S."/>
            <person name="Zaccaria P."/>
            <person name="Mewes H.W."/>
            <person name="Mayer K.F."/>
            <person name="Kaul S."/>
            <person name="Town C.D."/>
            <person name="Koo H.L."/>
            <person name="Tallon L.J."/>
            <person name="Jenkins J."/>
            <person name="Rooney T."/>
            <person name="Rizzo M."/>
            <person name="Walts A."/>
            <person name="Utterback T."/>
            <person name="Fujii C.Y."/>
            <person name="Shea T.P."/>
            <person name="Creasy T.H."/>
            <person name="Haas B."/>
            <person name="Maiti R."/>
            <person name="Wu D."/>
            <person name="Peterson J."/>
            <person name="Van Aken S."/>
            <person name="Pai G."/>
            <person name="Militscher J."/>
            <person name="Sellers P."/>
            <person name="Gill J.E."/>
            <person name="Feldblyum T.V."/>
            <person name="Preuss D."/>
            <person name="Lin X."/>
            <person name="Nierman W.C."/>
            <person name="Salzberg S.L."/>
            <person name="White O."/>
            <person name="Venter J.C."/>
            <person name="Fraser C.M."/>
            <person name="Kaneko T."/>
            <person name="Nakamura Y."/>
            <person name="Sato S."/>
            <person name="Kato T."/>
            <person name="Asamizu E."/>
            <person name="Sasamoto S."/>
            <person name="Kimura T."/>
            <person name="Idesawa K."/>
            <person name="Kawashima K."/>
            <person name="Kishida Y."/>
            <person name="Kiyokawa C."/>
            <person name="Kohara M."/>
            <person name="Matsumoto M."/>
            <person name="Matsuno A."/>
            <person name="Muraki A."/>
            <person name="Nakayama S."/>
            <person name="Nakazaki N."/>
            <person name="Shinpo S."/>
            <person name="Takeuchi C."/>
            <person name="Wada T."/>
            <person name="Watanabe A."/>
            <person name="Yamada M."/>
            <person name="Yasuda M."/>
            <person name="Tabata S."/>
        </authorList>
    </citation>
    <scope>NUCLEOTIDE SEQUENCE [LARGE SCALE GENOMIC DNA]</scope>
    <source>
        <strain>cv. Columbia</strain>
    </source>
</reference>
<name>Q9M1M7_ARATH</name>
<evidence type="ECO:0000313" key="1">
    <source>
        <dbReference type="EMBL" id="CAB85972.1"/>
    </source>
</evidence>
<proteinExistence type="predicted"/>
<reference evidence="1" key="3">
    <citation type="submission" date="2000-04" db="EMBL/GenBank/DDBJ databases">
        <authorList>
            <person name="EU Arabidopsis sequencing project"/>
        </authorList>
    </citation>
    <scope>NUCLEOTIDE SEQUENCE</scope>
</reference>
<protein>
    <submittedName>
        <fullName evidence="1">Uncharacterized protein T32A11_60</fullName>
    </submittedName>
</protein>